<keyword evidence="2" id="KW-1185">Reference proteome</keyword>
<dbReference type="EnsemblBacteria" id="AAS97576">
    <property type="protein sequence ID" value="AAS97576"/>
    <property type="gene ID" value="DVU_3105"/>
</dbReference>
<dbReference type="EMBL" id="AE017285">
    <property type="protein sequence ID" value="AAS97576.1"/>
    <property type="molecule type" value="Genomic_DNA"/>
</dbReference>
<dbReference type="HOGENOM" id="CLU_3269136_0_0_7"/>
<sequence>MRPSSSRRSLLGLFTPRRQRLFAATSHFLASAHGKPLGPNG</sequence>
<reference evidence="1 2" key="1">
    <citation type="journal article" date="2004" name="Nat. Biotechnol.">
        <title>The genome sequence of the anaerobic, sulfate-reducing bacterium Desulfovibrio vulgaris Hildenborough.</title>
        <authorList>
            <person name="Heidelberg J.F."/>
            <person name="Seshadri R."/>
            <person name="Haveman S.A."/>
            <person name="Hemme C.L."/>
            <person name="Paulsen I.T."/>
            <person name="Kolonay J.F."/>
            <person name="Eisen J.A."/>
            <person name="Ward N."/>
            <person name="Methe B."/>
            <person name="Brinkac L.M."/>
            <person name="Daugherty S.C."/>
            <person name="Deboy R.T."/>
            <person name="Dodson R.J."/>
            <person name="Durkin A.S."/>
            <person name="Madupu R."/>
            <person name="Nelson W.C."/>
            <person name="Sullivan S.A."/>
            <person name="Fouts D."/>
            <person name="Haft D.H."/>
            <person name="Selengut J."/>
            <person name="Peterson J.D."/>
            <person name="Davidsen T.M."/>
            <person name="Zafar N."/>
            <person name="Zhou L."/>
            <person name="Radune D."/>
            <person name="Dimitrov G."/>
            <person name="Hance M."/>
            <person name="Tran K."/>
            <person name="Khouri H."/>
            <person name="Gill J."/>
            <person name="Utterback T.R."/>
            <person name="Feldblyum T.V."/>
            <person name="Wall J.D."/>
            <person name="Voordouw G."/>
            <person name="Fraser C.M."/>
        </authorList>
    </citation>
    <scope>NUCLEOTIDE SEQUENCE [LARGE SCALE GENOMIC DNA]</scope>
    <source>
        <strain evidence="2">ATCC 29579 / DSM 644 / NCIMB 8303 / VKM B-1760 / Hildenborough</strain>
    </source>
</reference>
<name>Q726K2_NITV2</name>
<dbReference type="Proteomes" id="UP000002194">
    <property type="component" value="Chromosome"/>
</dbReference>
<protein>
    <submittedName>
        <fullName evidence="1">Uncharacterized protein</fullName>
    </submittedName>
</protein>
<dbReference type="KEGG" id="dvu:DVU_3105"/>
<dbReference type="AlphaFoldDB" id="Q726K2"/>
<organism evidence="1 2">
    <name type="scientific">Nitratidesulfovibrio vulgaris (strain ATCC 29579 / DSM 644 / CCUG 34227 / NCIMB 8303 / VKM B-1760 / Hildenborough)</name>
    <name type="common">Desulfovibrio vulgaris</name>
    <dbReference type="NCBI Taxonomy" id="882"/>
    <lineage>
        <taxon>Bacteria</taxon>
        <taxon>Pseudomonadati</taxon>
        <taxon>Thermodesulfobacteriota</taxon>
        <taxon>Desulfovibrionia</taxon>
        <taxon>Desulfovibrionales</taxon>
        <taxon>Desulfovibrionaceae</taxon>
        <taxon>Nitratidesulfovibrio</taxon>
    </lineage>
</organism>
<evidence type="ECO:0000313" key="1">
    <source>
        <dbReference type="EMBL" id="AAS97576.1"/>
    </source>
</evidence>
<accession>Q726K2</accession>
<dbReference type="PaxDb" id="882-DVU_3105"/>
<evidence type="ECO:0000313" key="2">
    <source>
        <dbReference type="Proteomes" id="UP000002194"/>
    </source>
</evidence>
<proteinExistence type="predicted"/>
<gene>
    <name evidence="1" type="ordered locus">DVU_3105</name>
</gene>